<protein>
    <recommendedName>
        <fullName evidence="3">Phage tail protein</fullName>
    </recommendedName>
</protein>
<dbReference type="AlphaFoldDB" id="A0A1V2H3Y9"/>
<evidence type="ECO:0008006" key="3">
    <source>
        <dbReference type="Google" id="ProtNLM"/>
    </source>
</evidence>
<accession>A0A1V2H3Y9</accession>
<proteinExistence type="predicted"/>
<keyword evidence="2" id="KW-1185">Reference proteome</keyword>
<evidence type="ECO:0000313" key="1">
    <source>
        <dbReference type="EMBL" id="ONG55739.1"/>
    </source>
</evidence>
<comment type="caution">
    <text evidence="1">The sequence shown here is derived from an EMBL/GenBank/DDBJ whole genome shotgun (WGS) entry which is preliminary data.</text>
</comment>
<dbReference type="Proteomes" id="UP000188879">
    <property type="component" value="Unassembled WGS sequence"/>
</dbReference>
<name>A0A1V2H3Y9_9PROT</name>
<sequence>MTLLEAFRAAIPGATRTGNVLTLPPGLVIARVGLDGTATTMLSQESQSFQVSVWAATPDLRERLSSQVKVAIARTNALLMPDGLWTGVPRLGAGSMSDASGTEDVWRRDLRWSIDYHTTETESFPAVVFVGGTITNLTSLEITDYEQTP</sequence>
<organism evidence="1 2">
    <name type="scientific">Teichococcus deserti</name>
    <dbReference type="NCBI Taxonomy" id="1817963"/>
    <lineage>
        <taxon>Bacteria</taxon>
        <taxon>Pseudomonadati</taxon>
        <taxon>Pseudomonadota</taxon>
        <taxon>Alphaproteobacteria</taxon>
        <taxon>Acetobacterales</taxon>
        <taxon>Roseomonadaceae</taxon>
        <taxon>Roseomonas</taxon>
    </lineage>
</organism>
<dbReference type="EMBL" id="MLCO01000069">
    <property type="protein sequence ID" value="ONG55739.1"/>
    <property type="molecule type" value="Genomic_DNA"/>
</dbReference>
<evidence type="ECO:0000313" key="2">
    <source>
        <dbReference type="Proteomes" id="UP000188879"/>
    </source>
</evidence>
<reference evidence="1 2" key="1">
    <citation type="submission" date="2016-10" db="EMBL/GenBank/DDBJ databases">
        <title>Draft Genome sequence of Roseomonas sp. strain M3.</title>
        <authorList>
            <person name="Subhash Y."/>
            <person name="Lee S."/>
        </authorList>
    </citation>
    <scope>NUCLEOTIDE SEQUENCE [LARGE SCALE GENOMIC DNA]</scope>
    <source>
        <strain evidence="1 2">M3</strain>
    </source>
</reference>
<gene>
    <name evidence="1" type="ORF">BKE38_08715</name>
</gene>